<reference evidence="1" key="1">
    <citation type="submission" date="2014-05" db="EMBL/GenBank/DDBJ databases">
        <authorList>
            <person name="Chronopoulou M."/>
        </authorList>
    </citation>
    <scope>NUCLEOTIDE SEQUENCE</scope>
    <source>
        <tissue evidence="1">Whole organism</tissue>
    </source>
</reference>
<evidence type="ECO:0000313" key="1">
    <source>
        <dbReference type="EMBL" id="CDW42397.1"/>
    </source>
</evidence>
<protein>
    <submittedName>
        <fullName evidence="1">Uncharacterized protein</fullName>
    </submittedName>
</protein>
<accession>A0A0K2UWZ7</accession>
<name>A0A0K2UWZ7_LEPSM</name>
<sequence>MFKMGLEWTLNF</sequence>
<proteinExistence type="predicted"/>
<dbReference type="EMBL" id="HACA01025036">
    <property type="protein sequence ID" value="CDW42397.1"/>
    <property type="molecule type" value="Transcribed_RNA"/>
</dbReference>
<organism evidence="1">
    <name type="scientific">Lepeophtheirus salmonis</name>
    <name type="common">Salmon louse</name>
    <name type="synonym">Caligus salmonis</name>
    <dbReference type="NCBI Taxonomy" id="72036"/>
    <lineage>
        <taxon>Eukaryota</taxon>
        <taxon>Metazoa</taxon>
        <taxon>Ecdysozoa</taxon>
        <taxon>Arthropoda</taxon>
        <taxon>Crustacea</taxon>
        <taxon>Multicrustacea</taxon>
        <taxon>Hexanauplia</taxon>
        <taxon>Copepoda</taxon>
        <taxon>Siphonostomatoida</taxon>
        <taxon>Caligidae</taxon>
        <taxon>Lepeophtheirus</taxon>
    </lineage>
</organism>